<dbReference type="AlphaFoldDB" id="A0A392QW36"/>
<dbReference type="GO" id="GO:0015930">
    <property type="term" value="F:glutamate synthase activity"/>
    <property type="evidence" value="ECO:0007669"/>
    <property type="project" value="InterPro"/>
</dbReference>
<comment type="caution">
    <text evidence="2">The sequence shown here is derived from an EMBL/GenBank/DDBJ whole genome shotgun (WGS) entry which is preliminary data.</text>
</comment>
<sequence>MSLEVNIGKRRNILEIGPENASQVILSSPVLNEGDLESLLKDSQLKPQVLHTFFDITKGIDGSLEKALNKLCDAADEAVRNGSQLLILSDRSEAL</sequence>
<feature type="non-terminal residue" evidence="2">
    <location>
        <position position="95"/>
    </location>
</feature>
<proteinExistence type="predicted"/>
<evidence type="ECO:0000313" key="2">
    <source>
        <dbReference type="EMBL" id="MCI27455.1"/>
    </source>
</evidence>
<organism evidence="2 3">
    <name type="scientific">Trifolium medium</name>
    <dbReference type="NCBI Taxonomy" id="97028"/>
    <lineage>
        <taxon>Eukaryota</taxon>
        <taxon>Viridiplantae</taxon>
        <taxon>Streptophyta</taxon>
        <taxon>Embryophyta</taxon>
        <taxon>Tracheophyta</taxon>
        <taxon>Spermatophyta</taxon>
        <taxon>Magnoliopsida</taxon>
        <taxon>eudicotyledons</taxon>
        <taxon>Gunneridae</taxon>
        <taxon>Pentapetalae</taxon>
        <taxon>rosids</taxon>
        <taxon>fabids</taxon>
        <taxon>Fabales</taxon>
        <taxon>Fabaceae</taxon>
        <taxon>Papilionoideae</taxon>
        <taxon>50 kb inversion clade</taxon>
        <taxon>NPAAA clade</taxon>
        <taxon>Hologalegina</taxon>
        <taxon>IRL clade</taxon>
        <taxon>Trifolieae</taxon>
        <taxon>Trifolium</taxon>
    </lineage>
</organism>
<dbReference type="SUPFAM" id="SSF51395">
    <property type="entry name" value="FMN-linked oxidoreductases"/>
    <property type="match status" value="1"/>
</dbReference>
<evidence type="ECO:0000313" key="3">
    <source>
        <dbReference type="Proteomes" id="UP000265520"/>
    </source>
</evidence>
<dbReference type="InterPro" id="IPR013785">
    <property type="entry name" value="Aldolase_TIM"/>
</dbReference>
<dbReference type="Pfam" id="PF04898">
    <property type="entry name" value="Glu_syn_central"/>
    <property type="match status" value="1"/>
</dbReference>
<dbReference type="Gene3D" id="3.20.20.70">
    <property type="entry name" value="Aldolase class I"/>
    <property type="match status" value="1"/>
</dbReference>
<dbReference type="Proteomes" id="UP000265520">
    <property type="component" value="Unassembled WGS sequence"/>
</dbReference>
<dbReference type="InterPro" id="IPR006982">
    <property type="entry name" value="Glu_synth_centr_N"/>
</dbReference>
<protein>
    <submittedName>
        <fullName evidence="2">Ferredoxin-dependent glutamate synthase 1 chloroplastic-like</fullName>
    </submittedName>
</protein>
<evidence type="ECO:0000259" key="1">
    <source>
        <dbReference type="Pfam" id="PF04898"/>
    </source>
</evidence>
<keyword evidence="3" id="KW-1185">Reference proteome</keyword>
<feature type="domain" description="Glutamate synthase central-N" evidence="1">
    <location>
        <begin position="1"/>
        <end position="92"/>
    </location>
</feature>
<name>A0A392QW36_9FABA</name>
<accession>A0A392QW36</accession>
<reference evidence="2 3" key="1">
    <citation type="journal article" date="2018" name="Front. Plant Sci.">
        <title>Red Clover (Trifolium pratense) and Zigzag Clover (T. medium) - A Picture of Genomic Similarities and Differences.</title>
        <authorList>
            <person name="Dluhosova J."/>
            <person name="Istvanek J."/>
            <person name="Nedelnik J."/>
            <person name="Repkova J."/>
        </authorList>
    </citation>
    <scope>NUCLEOTIDE SEQUENCE [LARGE SCALE GENOMIC DNA]</scope>
    <source>
        <strain evidence="3">cv. 10/8</strain>
        <tissue evidence="2">Leaf</tissue>
    </source>
</reference>
<dbReference type="EMBL" id="LXQA010159362">
    <property type="protein sequence ID" value="MCI27455.1"/>
    <property type="molecule type" value="Genomic_DNA"/>
</dbReference>